<keyword evidence="3" id="KW-1185">Reference proteome</keyword>
<dbReference type="Proteomes" id="UP000645257">
    <property type="component" value="Unassembled WGS sequence"/>
</dbReference>
<comment type="caution">
    <text evidence="2">The sequence shown here is derived from an EMBL/GenBank/DDBJ whole genome shotgun (WGS) entry which is preliminary data.</text>
</comment>
<dbReference type="InterPro" id="IPR058548">
    <property type="entry name" value="MlaB-like_STAS"/>
</dbReference>
<organism evidence="2 3">
    <name type="scientific">Paludibacterium paludis</name>
    <dbReference type="NCBI Taxonomy" id="1225769"/>
    <lineage>
        <taxon>Bacteria</taxon>
        <taxon>Pseudomonadati</taxon>
        <taxon>Pseudomonadota</taxon>
        <taxon>Betaproteobacteria</taxon>
        <taxon>Neisseriales</taxon>
        <taxon>Chromobacteriaceae</taxon>
        <taxon>Paludibacterium</taxon>
    </lineage>
</organism>
<dbReference type="InterPro" id="IPR036513">
    <property type="entry name" value="STAS_dom_sf"/>
</dbReference>
<dbReference type="SUPFAM" id="SSF52091">
    <property type="entry name" value="SpoIIaa-like"/>
    <property type="match status" value="1"/>
</dbReference>
<evidence type="ECO:0000259" key="1">
    <source>
        <dbReference type="PROSITE" id="PS50801"/>
    </source>
</evidence>
<accession>A0A918U9D1</accession>
<evidence type="ECO:0000313" key="2">
    <source>
        <dbReference type="EMBL" id="GGY13202.1"/>
    </source>
</evidence>
<name>A0A918U9D1_9NEIS</name>
<dbReference type="Pfam" id="PF13466">
    <property type="entry name" value="STAS_2"/>
    <property type="match status" value="1"/>
</dbReference>
<dbReference type="InterPro" id="IPR002645">
    <property type="entry name" value="STAS_dom"/>
</dbReference>
<dbReference type="PROSITE" id="PS50801">
    <property type="entry name" value="STAS"/>
    <property type="match status" value="1"/>
</dbReference>
<feature type="domain" description="STAS" evidence="1">
    <location>
        <begin position="1"/>
        <end position="106"/>
    </location>
</feature>
<dbReference type="Gene3D" id="3.30.750.24">
    <property type="entry name" value="STAS domain"/>
    <property type="match status" value="1"/>
</dbReference>
<gene>
    <name evidence="2" type="ORF">GCM10011289_15550</name>
</gene>
<dbReference type="AlphaFoldDB" id="A0A918U9D1"/>
<reference evidence="2" key="2">
    <citation type="submission" date="2020-09" db="EMBL/GenBank/DDBJ databases">
        <authorList>
            <person name="Sun Q."/>
            <person name="Kim S."/>
        </authorList>
    </citation>
    <scope>NUCLEOTIDE SEQUENCE</scope>
    <source>
        <strain evidence="2">KCTC 32182</strain>
    </source>
</reference>
<protein>
    <recommendedName>
        <fullName evidence="1">STAS domain-containing protein</fullName>
    </recommendedName>
</protein>
<proteinExistence type="predicted"/>
<sequence length="106" mass="11127">MVFAVLSFPTGALLDDIARSRAPASLTLATVGDFLDQCRDRWGKGQALIVELGDVGEIDTAGAQLLAWLQREGRLTGRAVTLDSPPARVIETMAMLGLGKGVSDGS</sequence>
<reference evidence="2" key="1">
    <citation type="journal article" date="2014" name="Int. J. Syst. Evol. Microbiol.">
        <title>Complete genome sequence of Corynebacterium casei LMG S-19264T (=DSM 44701T), isolated from a smear-ripened cheese.</title>
        <authorList>
            <consortium name="US DOE Joint Genome Institute (JGI-PGF)"/>
            <person name="Walter F."/>
            <person name="Albersmeier A."/>
            <person name="Kalinowski J."/>
            <person name="Ruckert C."/>
        </authorList>
    </citation>
    <scope>NUCLEOTIDE SEQUENCE</scope>
    <source>
        <strain evidence="2">KCTC 32182</strain>
    </source>
</reference>
<evidence type="ECO:0000313" key="3">
    <source>
        <dbReference type="Proteomes" id="UP000645257"/>
    </source>
</evidence>
<dbReference type="EMBL" id="BMYX01000007">
    <property type="protein sequence ID" value="GGY13202.1"/>
    <property type="molecule type" value="Genomic_DNA"/>
</dbReference>